<sequence length="138" mass="15862">MDISDTAYEAIDCEEVPPEWILPALIKFHSSATDERIERWVLFQKEGEVGFDFCLYGVFYHGHRHAEVARGGCFCRAHVPPGLRQRATKCIRVQRSVESSEKVLFSWEQDIGPAPVLGRFEWGRWPAVYYESSDEPSP</sequence>
<evidence type="ECO:0000313" key="1">
    <source>
        <dbReference type="EMBL" id="KAA8629965.1"/>
    </source>
</evidence>
<dbReference type="Proteomes" id="UP000433876">
    <property type="component" value="Unassembled WGS sequence"/>
</dbReference>
<dbReference type="AlphaFoldDB" id="A0A8S8ZNM6"/>
<comment type="caution">
    <text evidence="1">The sequence shown here is derived from an EMBL/GenBank/DDBJ whole genome shotgun (WGS) entry which is preliminary data.</text>
</comment>
<name>A0A8S8ZNM6_SORMA</name>
<protein>
    <submittedName>
        <fullName evidence="1">Uncharacterized protein</fullName>
    </submittedName>
</protein>
<organism evidence="1 2">
    <name type="scientific">Sordaria macrospora</name>
    <dbReference type="NCBI Taxonomy" id="5147"/>
    <lineage>
        <taxon>Eukaryota</taxon>
        <taxon>Fungi</taxon>
        <taxon>Dikarya</taxon>
        <taxon>Ascomycota</taxon>
        <taxon>Pezizomycotina</taxon>
        <taxon>Sordariomycetes</taxon>
        <taxon>Sordariomycetidae</taxon>
        <taxon>Sordariales</taxon>
        <taxon>Sordariaceae</taxon>
        <taxon>Sordaria</taxon>
    </lineage>
</organism>
<gene>
    <name evidence="1" type="ORF">SMACR_06356</name>
</gene>
<dbReference type="EMBL" id="NMPR01000118">
    <property type="protein sequence ID" value="KAA8629965.1"/>
    <property type="molecule type" value="Genomic_DNA"/>
</dbReference>
<evidence type="ECO:0000313" key="2">
    <source>
        <dbReference type="Proteomes" id="UP000433876"/>
    </source>
</evidence>
<proteinExistence type="predicted"/>
<accession>A0A8S8ZNM6</accession>
<dbReference type="VEuPathDB" id="FungiDB:SMAC_06356"/>
<reference evidence="1 2" key="1">
    <citation type="submission" date="2017-07" db="EMBL/GenBank/DDBJ databases">
        <title>Genome sequence of the Sordaria macrospora wild type strain R19027.</title>
        <authorList>
            <person name="Nowrousian M."/>
            <person name="Teichert I."/>
            <person name="Kueck U."/>
        </authorList>
    </citation>
    <scope>NUCLEOTIDE SEQUENCE [LARGE SCALE GENOMIC DNA]</scope>
    <source>
        <strain evidence="1 2">R19027</strain>
        <tissue evidence="1">Mycelium</tissue>
    </source>
</reference>